<keyword evidence="2" id="KW-1185">Reference proteome</keyword>
<dbReference type="EMBL" id="BMMK01000004">
    <property type="protein sequence ID" value="GGM43941.1"/>
    <property type="molecule type" value="Genomic_DNA"/>
</dbReference>
<organism evidence="1 2">
    <name type="scientific">Longimycelium tulufanense</name>
    <dbReference type="NCBI Taxonomy" id="907463"/>
    <lineage>
        <taxon>Bacteria</taxon>
        <taxon>Bacillati</taxon>
        <taxon>Actinomycetota</taxon>
        <taxon>Actinomycetes</taxon>
        <taxon>Pseudonocardiales</taxon>
        <taxon>Pseudonocardiaceae</taxon>
        <taxon>Longimycelium</taxon>
    </lineage>
</organism>
<proteinExistence type="predicted"/>
<comment type="caution">
    <text evidence="1">The sequence shown here is derived from an EMBL/GenBank/DDBJ whole genome shotgun (WGS) entry which is preliminary data.</text>
</comment>
<protein>
    <submittedName>
        <fullName evidence="1">Uncharacterized protein</fullName>
    </submittedName>
</protein>
<reference evidence="1" key="1">
    <citation type="journal article" date="2014" name="Int. J. Syst. Evol. Microbiol.">
        <title>Complete genome sequence of Corynebacterium casei LMG S-19264T (=DSM 44701T), isolated from a smear-ripened cheese.</title>
        <authorList>
            <consortium name="US DOE Joint Genome Institute (JGI-PGF)"/>
            <person name="Walter F."/>
            <person name="Albersmeier A."/>
            <person name="Kalinowski J."/>
            <person name="Ruckert C."/>
        </authorList>
    </citation>
    <scope>NUCLEOTIDE SEQUENCE</scope>
    <source>
        <strain evidence="1">CGMCC 4.5737</strain>
    </source>
</reference>
<evidence type="ECO:0000313" key="1">
    <source>
        <dbReference type="EMBL" id="GGM43941.1"/>
    </source>
</evidence>
<dbReference type="Proteomes" id="UP000637578">
    <property type="component" value="Unassembled WGS sequence"/>
</dbReference>
<reference evidence="1" key="2">
    <citation type="submission" date="2020-09" db="EMBL/GenBank/DDBJ databases">
        <authorList>
            <person name="Sun Q."/>
            <person name="Zhou Y."/>
        </authorList>
    </citation>
    <scope>NUCLEOTIDE SEQUENCE</scope>
    <source>
        <strain evidence="1">CGMCC 4.5737</strain>
    </source>
</reference>
<dbReference type="AlphaFoldDB" id="A0A8J3C6W9"/>
<gene>
    <name evidence="1" type="ORF">GCM10012275_13690</name>
</gene>
<sequence length="59" mass="6542">MVNIGSEERHARFRAALAARGYDPTPEECAEPAKQAAAKWAKIEQQEAEILARYPKDGT</sequence>
<evidence type="ECO:0000313" key="2">
    <source>
        <dbReference type="Proteomes" id="UP000637578"/>
    </source>
</evidence>
<accession>A0A8J3C6W9</accession>
<name>A0A8J3C6W9_9PSEU</name>